<feature type="region of interest" description="Disordered" evidence="1">
    <location>
        <begin position="455"/>
        <end position="476"/>
    </location>
</feature>
<dbReference type="InterPro" id="IPR032830">
    <property type="entry name" value="XPB/Ssl2_N"/>
</dbReference>
<feature type="domain" description="WYL" evidence="2">
    <location>
        <begin position="712"/>
        <end position="774"/>
    </location>
</feature>
<dbReference type="EMBL" id="JACCAC010000001">
    <property type="protein sequence ID" value="NYG54878.1"/>
    <property type="molecule type" value="Genomic_DNA"/>
</dbReference>
<proteinExistence type="predicted"/>
<gene>
    <name evidence="4" type="ORF">BJ989_001182</name>
</gene>
<reference evidence="4 5" key="1">
    <citation type="submission" date="2020-07" db="EMBL/GenBank/DDBJ databases">
        <title>Sequencing the genomes of 1000 actinobacteria strains.</title>
        <authorList>
            <person name="Klenk H.-P."/>
        </authorList>
    </citation>
    <scope>NUCLEOTIDE SEQUENCE [LARGE SCALE GENOMIC DNA]</scope>
    <source>
        <strain evidence="4 5">DSM 24552</strain>
    </source>
</reference>
<sequence length="780" mass="81638">MSTATPARSLADQLRRWPDERLARLLRARPDLATPAPHDSTQLASRASTRSSLTRALDLLTAAELHVLDALVLQGETTLQRLVATVHASPASVGAAVERLVDLALAWEASGGLRPLSGVAEQLATGGSGAGGGTGPSGLHPWTPDAPDEAVVAARVAELSPAARALLEHVEAHGGTGTTGTTRRTVSAADARTPAEELVARRLLVPREDELLVLPGEVGTHLRGGRTTREPVDAVPEVATTERDPALVDRTAAGAAFEAVRRTELLLDAWGTAPPAALRNGGLAVRDLKAVAVLLDVDEATAALHVELAQAAGLLATAADDDGDPAWTPTDLVDTWVARPVAERWAELAVAWLRTSRVPGLVGTKDSAGKTWNALAPELASSIAAESRAAALAELAALPPGATLATGTGLPSLLERLRWRRPRRPRVREQMTQWAVTEATTLGLLGLGGVPAAARPLLGDPGEPSATGPTAAADDPAAARDAAEALAPLLPAPVDHVLLQADLTAVAPGPLESQLARRLQVLADVESRGGATTYRFHTGSVRRAFDAGWSAAEVHAFLDEVSRTPVPQPLAYLVDDTARTFGTVRVGHAEAFLRADDETALAALLHDPRAAALGLRRIAPTVLVSETPVDLLLPRLRELGAAPVVEAADGTVHVARPDVRRARTPKDRRPPGLRAAREGAHLTTTVTAIRAGDRAAAARPDRPPAPTTPVGTMAALREAIEARVPVWIGYVDNHGTSTERIVEPRRLEGGSLTALDQRSDDVRSFAVHRITAVRPVPPGP</sequence>
<feature type="compositionally biased region" description="Low complexity" evidence="1">
    <location>
        <begin position="31"/>
        <end position="48"/>
    </location>
</feature>
<name>A0A7Y9RUK1_9ACTN</name>
<evidence type="ECO:0000259" key="3">
    <source>
        <dbReference type="Pfam" id="PF13625"/>
    </source>
</evidence>
<evidence type="ECO:0000313" key="4">
    <source>
        <dbReference type="EMBL" id="NYG54878.1"/>
    </source>
</evidence>
<accession>A0A7Y9RUK1</accession>
<protein>
    <recommendedName>
        <fullName evidence="6">Helicase XPB/Ssl2 N-terminal domain-containing protein</fullName>
    </recommendedName>
</protein>
<evidence type="ECO:0000259" key="2">
    <source>
        <dbReference type="Pfam" id="PF13280"/>
    </source>
</evidence>
<dbReference type="Pfam" id="PF13625">
    <property type="entry name" value="Helicase_C_3"/>
    <property type="match status" value="1"/>
</dbReference>
<organism evidence="4 5">
    <name type="scientific">Nocardioides perillae</name>
    <dbReference type="NCBI Taxonomy" id="1119534"/>
    <lineage>
        <taxon>Bacteria</taxon>
        <taxon>Bacillati</taxon>
        <taxon>Actinomycetota</taxon>
        <taxon>Actinomycetes</taxon>
        <taxon>Propionibacteriales</taxon>
        <taxon>Nocardioidaceae</taxon>
        <taxon>Nocardioides</taxon>
    </lineage>
</organism>
<dbReference type="RefSeq" id="WP_179517419.1">
    <property type="nucleotide sequence ID" value="NZ_JACCAC010000001.1"/>
</dbReference>
<dbReference type="AlphaFoldDB" id="A0A7Y9RUK1"/>
<dbReference type="Pfam" id="PF13280">
    <property type="entry name" value="WYL"/>
    <property type="match status" value="1"/>
</dbReference>
<evidence type="ECO:0000313" key="5">
    <source>
        <dbReference type="Proteomes" id="UP000544110"/>
    </source>
</evidence>
<keyword evidence="5" id="KW-1185">Reference proteome</keyword>
<dbReference type="InterPro" id="IPR026881">
    <property type="entry name" value="WYL_dom"/>
</dbReference>
<feature type="domain" description="Helicase XPB/Ssl2 N-terminal" evidence="3">
    <location>
        <begin position="497"/>
        <end position="619"/>
    </location>
</feature>
<dbReference type="Proteomes" id="UP000544110">
    <property type="component" value="Unassembled WGS sequence"/>
</dbReference>
<comment type="caution">
    <text evidence="4">The sequence shown here is derived from an EMBL/GenBank/DDBJ whole genome shotgun (WGS) entry which is preliminary data.</text>
</comment>
<feature type="region of interest" description="Disordered" evidence="1">
    <location>
        <begin position="28"/>
        <end position="48"/>
    </location>
</feature>
<evidence type="ECO:0008006" key="6">
    <source>
        <dbReference type="Google" id="ProtNLM"/>
    </source>
</evidence>
<feature type="region of interest" description="Disordered" evidence="1">
    <location>
        <begin position="171"/>
        <end position="192"/>
    </location>
</feature>
<evidence type="ECO:0000256" key="1">
    <source>
        <dbReference type="SAM" id="MobiDB-lite"/>
    </source>
</evidence>
<dbReference type="PROSITE" id="PS52050">
    <property type="entry name" value="WYL"/>
    <property type="match status" value="1"/>
</dbReference>